<dbReference type="PANTHER" id="PTHR42852">
    <property type="entry name" value="THIOL:DISULFIDE INTERCHANGE PROTEIN DSBE"/>
    <property type="match status" value="1"/>
</dbReference>
<reference evidence="3 4" key="1">
    <citation type="submission" date="2021-11" db="EMBL/GenBank/DDBJ databases">
        <title>Draft genome sequence of Paenibacillus profundus YoMME, a new Gram-positive bacteria with exoelectrogenic properties.</title>
        <authorList>
            <person name="Hubenova Y."/>
            <person name="Hubenova E."/>
            <person name="Manasiev Y."/>
            <person name="Peykov S."/>
            <person name="Mitov M."/>
        </authorList>
    </citation>
    <scope>NUCLEOTIDE SEQUENCE [LARGE SCALE GENOMIC DNA]</scope>
    <source>
        <strain evidence="3 4">YoMME</strain>
    </source>
</reference>
<evidence type="ECO:0000313" key="3">
    <source>
        <dbReference type="EMBL" id="MCE5171025.1"/>
    </source>
</evidence>
<dbReference type="EMBL" id="JAJNBZ010000014">
    <property type="protein sequence ID" value="MCE5171025.1"/>
    <property type="molecule type" value="Genomic_DNA"/>
</dbReference>
<evidence type="ECO:0000259" key="2">
    <source>
        <dbReference type="PROSITE" id="PS51352"/>
    </source>
</evidence>
<dbReference type="InterPro" id="IPR013766">
    <property type="entry name" value="Thioredoxin_domain"/>
</dbReference>
<dbReference type="RefSeq" id="WP_233697615.1">
    <property type="nucleotide sequence ID" value="NZ_JAJNBZ010000014.1"/>
</dbReference>
<feature type="domain" description="Thioredoxin" evidence="2">
    <location>
        <begin position="49"/>
        <end position="188"/>
    </location>
</feature>
<keyword evidence="4" id="KW-1185">Reference proteome</keyword>
<feature type="region of interest" description="Disordered" evidence="1">
    <location>
        <begin position="28"/>
        <end position="50"/>
    </location>
</feature>
<feature type="compositionally biased region" description="Polar residues" evidence="1">
    <location>
        <begin position="33"/>
        <end position="48"/>
    </location>
</feature>
<sequence>MKKSVLVLILGIGLIGFGAWQNQMGKAADTSGREQGSGSSTVLPTETGPQVGKLAPSFSLTSTNGTTFQVGGKQEKPIFINFWASWCDPCQAEAPDLVKLYAKYKDRMEMLSVNVTSYDSENKAKAFVEKYGLVNPVLMDEKGKAFKLYNGIAFPTNVLVDKNGVIRELFVGLRPPKDLEEAIEKLIEE</sequence>
<dbReference type="PROSITE" id="PS51352">
    <property type="entry name" value="THIOREDOXIN_2"/>
    <property type="match status" value="1"/>
</dbReference>
<dbReference type="InterPro" id="IPR050553">
    <property type="entry name" value="Thioredoxin_ResA/DsbE_sf"/>
</dbReference>
<dbReference type="InterPro" id="IPR036249">
    <property type="entry name" value="Thioredoxin-like_sf"/>
</dbReference>
<dbReference type="PANTHER" id="PTHR42852:SF1">
    <property type="entry name" value="THIOREDOXIN-LIKE PROTEIN YNEN"/>
    <property type="match status" value="1"/>
</dbReference>
<comment type="caution">
    <text evidence="3">The sequence shown here is derived from an EMBL/GenBank/DDBJ whole genome shotgun (WGS) entry which is preliminary data.</text>
</comment>
<name>A0ABS8YKC4_9BACL</name>
<dbReference type="Gene3D" id="3.40.30.10">
    <property type="entry name" value="Glutaredoxin"/>
    <property type="match status" value="1"/>
</dbReference>
<dbReference type="CDD" id="cd02966">
    <property type="entry name" value="TlpA_like_family"/>
    <property type="match status" value="1"/>
</dbReference>
<evidence type="ECO:0000313" key="4">
    <source>
        <dbReference type="Proteomes" id="UP001199916"/>
    </source>
</evidence>
<dbReference type="Pfam" id="PF08534">
    <property type="entry name" value="Redoxin"/>
    <property type="match status" value="1"/>
</dbReference>
<dbReference type="Proteomes" id="UP001199916">
    <property type="component" value="Unassembled WGS sequence"/>
</dbReference>
<protein>
    <submittedName>
        <fullName evidence="3">TlpA family protein disulfide reductase</fullName>
    </submittedName>
</protein>
<evidence type="ECO:0000256" key="1">
    <source>
        <dbReference type="SAM" id="MobiDB-lite"/>
    </source>
</evidence>
<gene>
    <name evidence="3" type="ORF">LQV63_17120</name>
</gene>
<accession>A0ABS8YKC4</accession>
<dbReference type="InterPro" id="IPR013740">
    <property type="entry name" value="Redoxin"/>
</dbReference>
<organism evidence="3 4">
    <name type="scientific">Paenibacillus profundus</name>
    <dbReference type="NCBI Taxonomy" id="1173085"/>
    <lineage>
        <taxon>Bacteria</taxon>
        <taxon>Bacillati</taxon>
        <taxon>Bacillota</taxon>
        <taxon>Bacilli</taxon>
        <taxon>Bacillales</taxon>
        <taxon>Paenibacillaceae</taxon>
        <taxon>Paenibacillus</taxon>
    </lineage>
</organism>
<proteinExistence type="predicted"/>
<dbReference type="SUPFAM" id="SSF52833">
    <property type="entry name" value="Thioredoxin-like"/>
    <property type="match status" value="1"/>
</dbReference>